<feature type="transmembrane region" description="Helical" evidence="1">
    <location>
        <begin position="126"/>
        <end position="145"/>
    </location>
</feature>
<feature type="transmembrane region" description="Helical" evidence="1">
    <location>
        <begin position="22"/>
        <end position="45"/>
    </location>
</feature>
<accession>A0ABS5KNX7</accession>
<dbReference type="RefSeq" id="WP_212009343.1">
    <property type="nucleotide sequence ID" value="NZ_JAAFYZ010000034.1"/>
</dbReference>
<dbReference type="EMBL" id="JAAFYZ010000034">
    <property type="protein sequence ID" value="MBS2547762.1"/>
    <property type="molecule type" value="Genomic_DNA"/>
</dbReference>
<dbReference type="Proteomes" id="UP000730482">
    <property type="component" value="Unassembled WGS sequence"/>
</dbReference>
<feature type="transmembrane region" description="Helical" evidence="1">
    <location>
        <begin position="101"/>
        <end position="120"/>
    </location>
</feature>
<proteinExistence type="predicted"/>
<keyword evidence="1" id="KW-0812">Transmembrane</keyword>
<evidence type="ECO:0000313" key="2">
    <source>
        <dbReference type="EMBL" id="MBS2547762.1"/>
    </source>
</evidence>
<gene>
    <name evidence="2" type="ORF">KGQ19_12880</name>
</gene>
<reference evidence="2 3" key="1">
    <citation type="submission" date="2020-02" db="EMBL/GenBank/DDBJ databases">
        <title>Acidophilic actinobacteria isolated from forest soil.</title>
        <authorList>
            <person name="Golinska P."/>
        </authorList>
    </citation>
    <scope>NUCLEOTIDE SEQUENCE [LARGE SCALE GENOMIC DNA]</scope>
    <source>
        <strain evidence="2 3">NL8</strain>
    </source>
</reference>
<organism evidence="2 3">
    <name type="scientific">Catenulispora pinistramenti</name>
    <dbReference type="NCBI Taxonomy" id="2705254"/>
    <lineage>
        <taxon>Bacteria</taxon>
        <taxon>Bacillati</taxon>
        <taxon>Actinomycetota</taxon>
        <taxon>Actinomycetes</taxon>
        <taxon>Catenulisporales</taxon>
        <taxon>Catenulisporaceae</taxon>
        <taxon>Catenulispora</taxon>
    </lineage>
</organism>
<comment type="caution">
    <text evidence="2">The sequence shown here is derived from an EMBL/GenBank/DDBJ whole genome shotgun (WGS) entry which is preliminary data.</text>
</comment>
<keyword evidence="1" id="KW-0472">Membrane</keyword>
<keyword evidence="1" id="KW-1133">Transmembrane helix</keyword>
<evidence type="ECO:0000256" key="1">
    <source>
        <dbReference type="SAM" id="Phobius"/>
    </source>
</evidence>
<sequence>MEMYVAAASDAAGAHGDWGNEVAGILIVYIAAAAMVTQCFARLRIRKASWPRYLRPLQRWVYRNANRTARATRDRLIEMKVPKPYLPATKNVTKALTRRDLARVGAGAVWLPPFLGAVAVRLLAHAGWADVVMFGSIWLFVVDMIGIDRSRRRDQVAELAVRCVELMMPGGEHDNVEDEPDETIAHKLTQVSTNLCRAIEKLATARIPKDARLQQRDATGHAKQLIANINALVNRRAFGELAADELSLASLLASLIQRQTASPRQISSLHLVDPELLEDVDLAPQAVRDRRSLRWVWGAHISLAVLLTAVHEAVRSFGADIEARVFLTSLASALGIYTIKQLGIPTVLDIKVPWNLASTEPRTPDAIDGSEGLRDASPR</sequence>
<evidence type="ECO:0008006" key="4">
    <source>
        <dbReference type="Google" id="ProtNLM"/>
    </source>
</evidence>
<name>A0ABS5KNX7_9ACTN</name>
<evidence type="ECO:0000313" key="3">
    <source>
        <dbReference type="Proteomes" id="UP000730482"/>
    </source>
</evidence>
<keyword evidence="3" id="KW-1185">Reference proteome</keyword>
<protein>
    <recommendedName>
        <fullName evidence="4">Integral membrane protein</fullName>
    </recommendedName>
</protein>